<evidence type="ECO:0000256" key="8">
    <source>
        <dbReference type="ARBA" id="ARBA00022553"/>
    </source>
</evidence>
<organism evidence="28 29">
    <name type="scientific">Lolium multiflorum</name>
    <name type="common">Italian ryegrass</name>
    <name type="synonym">Lolium perenne subsp. multiflorum</name>
    <dbReference type="NCBI Taxonomy" id="4521"/>
    <lineage>
        <taxon>Eukaryota</taxon>
        <taxon>Viridiplantae</taxon>
        <taxon>Streptophyta</taxon>
        <taxon>Embryophyta</taxon>
        <taxon>Tracheophyta</taxon>
        <taxon>Spermatophyta</taxon>
        <taxon>Magnoliopsida</taxon>
        <taxon>Liliopsida</taxon>
        <taxon>Poales</taxon>
        <taxon>Poaceae</taxon>
        <taxon>BOP clade</taxon>
        <taxon>Pooideae</taxon>
        <taxon>Poodae</taxon>
        <taxon>Poeae</taxon>
        <taxon>Poeae Chloroplast Group 2 (Poeae type)</taxon>
        <taxon>Loliodinae</taxon>
        <taxon>Loliinae</taxon>
        <taxon>Lolium</taxon>
    </lineage>
</organism>
<dbReference type="InterPro" id="IPR008271">
    <property type="entry name" value="Ser/Thr_kinase_AS"/>
</dbReference>
<evidence type="ECO:0000256" key="1">
    <source>
        <dbReference type="ARBA" id="ARBA00004162"/>
    </source>
</evidence>
<dbReference type="FunFam" id="3.30.200.20:FF:000432">
    <property type="entry name" value="LRR receptor-like serine/threonine-protein kinase EFR"/>
    <property type="match status" value="1"/>
</dbReference>
<keyword evidence="11 26" id="KW-0812">Transmembrane</keyword>
<dbReference type="SMART" id="SM00220">
    <property type="entry name" value="S_TKc"/>
    <property type="match status" value="1"/>
</dbReference>
<evidence type="ECO:0000256" key="13">
    <source>
        <dbReference type="ARBA" id="ARBA00022737"/>
    </source>
</evidence>
<accession>A0AAD8WZA7</accession>
<keyword evidence="14" id="KW-0547">Nucleotide-binding</keyword>
<dbReference type="PRINTS" id="PR00019">
    <property type="entry name" value="LEURICHRPT"/>
</dbReference>
<evidence type="ECO:0000256" key="24">
    <source>
        <dbReference type="ARBA" id="ARBA00056628"/>
    </source>
</evidence>
<evidence type="ECO:0000256" key="6">
    <source>
        <dbReference type="ARBA" id="ARBA00022475"/>
    </source>
</evidence>
<dbReference type="GO" id="GO:0004674">
    <property type="term" value="F:protein serine/threonine kinase activity"/>
    <property type="evidence" value="ECO:0007669"/>
    <property type="project" value="UniProtKB-KW"/>
</dbReference>
<comment type="function">
    <text evidence="23">Receptor kinase that detects X.oryzae pv. oryzae protein Ax21 to promote innate immunity. Following X.oryzae pv. oryzae protein Ax21 detection, undergoes cleavage, releasing the processed protein kinase Xa21 chain.</text>
</comment>
<keyword evidence="7" id="KW-0723">Serine/threonine-protein kinase</keyword>
<evidence type="ECO:0000256" key="2">
    <source>
        <dbReference type="ARBA" id="ARBA00004389"/>
    </source>
</evidence>
<dbReference type="Proteomes" id="UP001231189">
    <property type="component" value="Unassembled WGS sequence"/>
</dbReference>
<evidence type="ECO:0000256" key="12">
    <source>
        <dbReference type="ARBA" id="ARBA00022729"/>
    </source>
</evidence>
<dbReference type="GO" id="GO:0005886">
    <property type="term" value="C:plasma membrane"/>
    <property type="evidence" value="ECO:0007669"/>
    <property type="project" value="UniProtKB-SubCell"/>
</dbReference>
<dbReference type="PANTHER" id="PTHR27008">
    <property type="entry name" value="OS04G0122200 PROTEIN"/>
    <property type="match status" value="1"/>
</dbReference>
<keyword evidence="8" id="KW-0597">Phosphoprotein</keyword>
<evidence type="ECO:0000256" key="14">
    <source>
        <dbReference type="ARBA" id="ARBA00022741"/>
    </source>
</evidence>
<comment type="catalytic activity">
    <reaction evidence="22">
        <text>L-seryl-[protein] + ATP = O-phospho-L-seryl-[protein] + ADP + H(+)</text>
        <dbReference type="Rhea" id="RHEA:17989"/>
        <dbReference type="Rhea" id="RHEA-COMP:9863"/>
        <dbReference type="Rhea" id="RHEA-COMP:11604"/>
        <dbReference type="ChEBI" id="CHEBI:15378"/>
        <dbReference type="ChEBI" id="CHEBI:29999"/>
        <dbReference type="ChEBI" id="CHEBI:30616"/>
        <dbReference type="ChEBI" id="CHEBI:83421"/>
        <dbReference type="ChEBI" id="CHEBI:456216"/>
        <dbReference type="EC" id="2.7.11.1"/>
    </reaction>
</comment>
<keyword evidence="18 26" id="KW-0472">Membrane</keyword>
<gene>
    <name evidence="28" type="ORF">QYE76_044909</name>
</gene>
<keyword evidence="15" id="KW-0418">Kinase</keyword>
<evidence type="ECO:0000256" key="20">
    <source>
        <dbReference type="ARBA" id="ARBA00023180"/>
    </source>
</evidence>
<evidence type="ECO:0000259" key="27">
    <source>
        <dbReference type="PROSITE" id="PS50011"/>
    </source>
</evidence>
<evidence type="ECO:0000256" key="10">
    <source>
        <dbReference type="ARBA" id="ARBA00022679"/>
    </source>
</evidence>
<comment type="subcellular location">
    <subcellularLocation>
        <location evidence="1">Cell membrane</location>
        <topology evidence="1">Single-pass membrane protein</topology>
    </subcellularLocation>
    <subcellularLocation>
        <location evidence="2">Endoplasmic reticulum membrane</location>
        <topology evidence="2">Single-pass membrane protein</topology>
    </subcellularLocation>
    <subcellularLocation>
        <location evidence="3">Membrane</location>
        <topology evidence="3">Single-pass type I membrane protein</topology>
    </subcellularLocation>
</comment>
<dbReference type="InterPro" id="IPR001611">
    <property type="entry name" value="Leu-rich_rpt"/>
</dbReference>
<evidence type="ECO:0000256" key="3">
    <source>
        <dbReference type="ARBA" id="ARBA00004479"/>
    </source>
</evidence>
<evidence type="ECO:0000256" key="21">
    <source>
        <dbReference type="ARBA" id="ARBA00047899"/>
    </source>
</evidence>
<protein>
    <recommendedName>
        <fullName evidence="25">Receptor kinase-like protein Xa21</fullName>
        <ecNumber evidence="5">2.7.11.1</ecNumber>
    </recommendedName>
</protein>
<evidence type="ECO:0000256" key="23">
    <source>
        <dbReference type="ARBA" id="ARBA00054320"/>
    </source>
</evidence>
<evidence type="ECO:0000256" key="4">
    <source>
        <dbReference type="ARBA" id="ARBA00008684"/>
    </source>
</evidence>
<keyword evidence="29" id="KW-1185">Reference proteome</keyword>
<dbReference type="InterPro" id="IPR013210">
    <property type="entry name" value="LRR_N_plant-typ"/>
</dbReference>
<evidence type="ECO:0000256" key="9">
    <source>
        <dbReference type="ARBA" id="ARBA00022614"/>
    </source>
</evidence>
<evidence type="ECO:0000256" key="5">
    <source>
        <dbReference type="ARBA" id="ARBA00012513"/>
    </source>
</evidence>
<dbReference type="Pfam" id="PF00069">
    <property type="entry name" value="Pkinase"/>
    <property type="match status" value="1"/>
</dbReference>
<dbReference type="EMBL" id="JAUUTY010000002">
    <property type="protein sequence ID" value="KAK1684061.1"/>
    <property type="molecule type" value="Genomic_DNA"/>
</dbReference>
<dbReference type="FunFam" id="3.80.10.10:FF:000565">
    <property type="entry name" value="Leucine-rich repeat receptor-like kinase protein FLORAL ORGAN NUMBER1"/>
    <property type="match status" value="1"/>
</dbReference>
<dbReference type="AlphaFoldDB" id="A0AAD8WZA7"/>
<evidence type="ECO:0000256" key="11">
    <source>
        <dbReference type="ARBA" id="ARBA00022692"/>
    </source>
</evidence>
<feature type="transmembrane region" description="Helical" evidence="26">
    <location>
        <begin position="34"/>
        <end position="58"/>
    </location>
</feature>
<keyword evidence="19" id="KW-0675">Receptor</keyword>
<keyword evidence="10" id="KW-0808">Transferase</keyword>
<dbReference type="InterPro" id="IPR051809">
    <property type="entry name" value="Plant_receptor-like_S/T_kinase"/>
</dbReference>
<dbReference type="SUPFAM" id="SSF52058">
    <property type="entry name" value="L domain-like"/>
    <property type="match status" value="2"/>
</dbReference>
<keyword evidence="13" id="KW-0677">Repeat</keyword>
<evidence type="ECO:0000256" key="18">
    <source>
        <dbReference type="ARBA" id="ARBA00023136"/>
    </source>
</evidence>
<dbReference type="Pfam" id="PF13855">
    <property type="entry name" value="LRR_8"/>
    <property type="match status" value="1"/>
</dbReference>
<dbReference type="InterPro" id="IPR000719">
    <property type="entry name" value="Prot_kinase_dom"/>
</dbReference>
<keyword evidence="16" id="KW-0067">ATP-binding</keyword>
<keyword evidence="9" id="KW-0433">Leucine-rich repeat</keyword>
<dbReference type="Gene3D" id="3.30.200.20">
    <property type="entry name" value="Phosphorylase Kinase, domain 1"/>
    <property type="match status" value="1"/>
</dbReference>
<keyword evidence="17 26" id="KW-1133">Transmembrane helix</keyword>
<dbReference type="PROSITE" id="PS00108">
    <property type="entry name" value="PROTEIN_KINASE_ST"/>
    <property type="match status" value="1"/>
</dbReference>
<dbReference type="GO" id="GO:0005524">
    <property type="term" value="F:ATP binding"/>
    <property type="evidence" value="ECO:0007669"/>
    <property type="project" value="UniProtKB-KW"/>
</dbReference>
<dbReference type="InterPro" id="IPR011009">
    <property type="entry name" value="Kinase-like_dom_sf"/>
</dbReference>
<comment type="catalytic activity">
    <reaction evidence="21">
        <text>L-threonyl-[protein] + ATP = O-phospho-L-threonyl-[protein] + ADP + H(+)</text>
        <dbReference type="Rhea" id="RHEA:46608"/>
        <dbReference type="Rhea" id="RHEA-COMP:11060"/>
        <dbReference type="Rhea" id="RHEA-COMP:11605"/>
        <dbReference type="ChEBI" id="CHEBI:15378"/>
        <dbReference type="ChEBI" id="CHEBI:30013"/>
        <dbReference type="ChEBI" id="CHEBI:30616"/>
        <dbReference type="ChEBI" id="CHEBI:61977"/>
        <dbReference type="ChEBI" id="CHEBI:456216"/>
        <dbReference type="EC" id="2.7.11.1"/>
    </reaction>
</comment>
<evidence type="ECO:0000313" key="28">
    <source>
        <dbReference type="EMBL" id="KAK1684061.1"/>
    </source>
</evidence>
<keyword evidence="20" id="KW-0325">Glycoprotein</keyword>
<evidence type="ECO:0000256" key="15">
    <source>
        <dbReference type="ARBA" id="ARBA00022777"/>
    </source>
</evidence>
<comment type="similarity">
    <text evidence="4">Belongs to the protein kinase superfamily. Ser/Thr protein kinase family.</text>
</comment>
<dbReference type="PANTHER" id="PTHR27008:SF216">
    <property type="entry name" value="OS07G0121200 PROTEIN"/>
    <property type="match status" value="1"/>
</dbReference>
<evidence type="ECO:0000256" key="26">
    <source>
        <dbReference type="SAM" id="Phobius"/>
    </source>
</evidence>
<evidence type="ECO:0000256" key="19">
    <source>
        <dbReference type="ARBA" id="ARBA00023170"/>
    </source>
</evidence>
<dbReference type="FunFam" id="3.80.10.10:FF:000288">
    <property type="entry name" value="LRR receptor-like serine/threonine-protein kinase EFR"/>
    <property type="match status" value="1"/>
</dbReference>
<evidence type="ECO:0000256" key="7">
    <source>
        <dbReference type="ARBA" id="ARBA00022527"/>
    </source>
</evidence>
<dbReference type="InterPro" id="IPR032675">
    <property type="entry name" value="LRR_dom_sf"/>
</dbReference>
<evidence type="ECO:0000313" key="29">
    <source>
        <dbReference type="Proteomes" id="UP001231189"/>
    </source>
</evidence>
<dbReference type="FunFam" id="1.10.510.10:FF:000358">
    <property type="entry name" value="Putative leucine-rich repeat receptor-like serine/threonine-protein kinase"/>
    <property type="match status" value="1"/>
</dbReference>
<keyword evidence="12" id="KW-0732">Signal</keyword>
<evidence type="ECO:0000256" key="22">
    <source>
        <dbReference type="ARBA" id="ARBA00048679"/>
    </source>
</evidence>
<keyword evidence="6" id="KW-1003">Cell membrane</keyword>
<dbReference type="GO" id="GO:0005789">
    <property type="term" value="C:endoplasmic reticulum membrane"/>
    <property type="evidence" value="ECO:0007669"/>
    <property type="project" value="UniProtKB-SubCell"/>
</dbReference>
<name>A0AAD8WZA7_LOLMU</name>
<sequence>MLLKTWPDLVISESCRVKLQFCHTSEPQSYAMKLSVLIVLALLLFSYGAGTSVCAVLLGNDTDMLSLLDFKRAITDDPKGALSSWNTSTHFCNWQGVKCSLTQRDRVETLDLSQQSLVGQISPSLGNMSYLASLNLSGSKFSGQIPQLGRLQELMFLDLSYNSLQGSIPVTLTNCSSLRVLDLSRNLLVGEIPAEIALLSNLTRLWIPYNGLTGVIPPGLGNITSLEHIILMYNHLEGTIPDEFGKLSKMSNLLLGENKLSGRIPEAVFNLSLLNQIALEMNMLVGSLPSNMGDGLPNLQLLFLGGNMLDGLIPDSLGNASELQQISLSYNSGFRGQIPPSLGKLWKLNKLGLDGNSLEANDSRSWEFLDALSNCTLLEMLSIYGNRLQGVLPSSVGNLSSNLDNLVFARNMLYGLVPSSIGNLHRLTKLGLEENNFTGSIDGWIGNLASLQGLYLQQNNFTGQIPSSIGNNSQLSELFLANNQFHGPIPSIFENLQQLSLLDLSYNNLQNHIPQEIFRVATISQCALSHNSLEGQIPYISNLQQLNYLDLSSNKLTGEIPPTLRTCQQLQAVNMGWNFLSGSIPISLGSLSSLIVLNLSHNNLSGSIPIVLSELQLLTQLDLSDNHLEGEVPINGVFKNTSAISLKGNLRLCGGVVDLHMPSCPTVSQRRSRWQHYLVIVLVPVLGIISLILLVYFTFFGKRMLRMQLSLPSSDERFFKVSYKDLAQATENFAHSNLIGRGSCGLVYRGRLTQDHMIVAVKVFDLDMQGADKSFVSECKALRNIRHRNLLPILTACSTVDNRGNDFKALVYEFMPNGNLDTWLHLAGDRNARNQLDLSRRMKIAVDIADCESPIIHCDLKPSNILLDYDMTAHLGDFGIARFYMKSKSAPAGDSSSIGTITLKGTIGYIAPEYAGGSYLSTSGDVYSFGVVLLEMLTGRRPTDPMFCDGLSIVNFVRRNFPDQILGILDAYLVEECQVCSRANLEEENEVHLKPLKN</sequence>
<reference evidence="28" key="1">
    <citation type="submission" date="2023-07" db="EMBL/GenBank/DDBJ databases">
        <title>A chromosome-level genome assembly of Lolium multiflorum.</title>
        <authorList>
            <person name="Chen Y."/>
            <person name="Copetti D."/>
            <person name="Kolliker R."/>
            <person name="Studer B."/>
        </authorList>
    </citation>
    <scope>NUCLEOTIDE SEQUENCE</scope>
    <source>
        <strain evidence="28">02402/16</strain>
        <tissue evidence="28">Leaf</tissue>
    </source>
</reference>
<dbReference type="SMART" id="SM00369">
    <property type="entry name" value="LRR_TYP"/>
    <property type="match status" value="8"/>
</dbReference>
<dbReference type="PROSITE" id="PS50011">
    <property type="entry name" value="PROTEIN_KINASE_DOM"/>
    <property type="match status" value="1"/>
</dbReference>
<dbReference type="Pfam" id="PF08263">
    <property type="entry name" value="LRRNT_2"/>
    <property type="match status" value="1"/>
</dbReference>
<evidence type="ECO:0000256" key="17">
    <source>
        <dbReference type="ARBA" id="ARBA00022989"/>
    </source>
</evidence>
<dbReference type="FunFam" id="3.80.10.10:FF:000095">
    <property type="entry name" value="LRR receptor-like serine/threonine-protein kinase GSO1"/>
    <property type="match status" value="1"/>
</dbReference>
<evidence type="ECO:0000256" key="25">
    <source>
        <dbReference type="ARBA" id="ARBA00072040"/>
    </source>
</evidence>
<comment type="caution">
    <text evidence="28">The sequence shown here is derived from an EMBL/GenBank/DDBJ whole genome shotgun (WGS) entry which is preliminary data.</text>
</comment>
<feature type="domain" description="Protein kinase" evidence="27">
    <location>
        <begin position="733"/>
        <end position="998"/>
    </location>
</feature>
<dbReference type="Gene3D" id="3.80.10.10">
    <property type="entry name" value="Ribonuclease Inhibitor"/>
    <property type="match status" value="4"/>
</dbReference>
<evidence type="ECO:0000256" key="16">
    <source>
        <dbReference type="ARBA" id="ARBA00022840"/>
    </source>
</evidence>
<dbReference type="Gene3D" id="1.10.510.10">
    <property type="entry name" value="Transferase(Phosphotransferase) domain 1"/>
    <property type="match status" value="1"/>
</dbReference>
<dbReference type="InterPro" id="IPR003591">
    <property type="entry name" value="Leu-rich_rpt_typical-subtyp"/>
</dbReference>
<comment type="function">
    <text evidence="24">The processed protein kinase Xa21 chain released by protein cleavage after X.oryzae pv. oryzae protein Ax21 detection translocates into the nucleus where it can bind and regulate WRKY62, a transcription factor. Confers resistance to the bacterial pathogen X.oryzae pv. oryzae (Xoo).</text>
</comment>
<proteinExistence type="inferred from homology"/>
<dbReference type="SUPFAM" id="SSF56112">
    <property type="entry name" value="Protein kinase-like (PK-like)"/>
    <property type="match status" value="1"/>
</dbReference>
<dbReference type="EC" id="2.7.11.1" evidence="5"/>
<feature type="transmembrane region" description="Helical" evidence="26">
    <location>
        <begin position="674"/>
        <end position="699"/>
    </location>
</feature>
<dbReference type="Pfam" id="PF00560">
    <property type="entry name" value="LRR_1"/>
    <property type="match status" value="8"/>
</dbReference>
<dbReference type="PROSITE" id="PS51450">
    <property type="entry name" value="LRR"/>
    <property type="match status" value="1"/>
</dbReference>